<dbReference type="AlphaFoldDB" id="A0A8T0X350"/>
<accession>A0A8T0X350</accession>
<evidence type="ECO:0000313" key="3">
    <source>
        <dbReference type="Proteomes" id="UP000823388"/>
    </source>
</evidence>
<name>A0A8T0X350_PANVG</name>
<dbReference type="Proteomes" id="UP000823388">
    <property type="component" value="Chromosome 1N"/>
</dbReference>
<sequence>MCSRLSKQRFRCSTECSSCDMTQQALLAMEQFFGKVKATSRRWTSNCFTLTIGWLQLILVSGWVLRLYCLVNQNDKHLTIKLLQPFMSEDFPKSFRAFCTWVKICPYVICS</sequence>
<protein>
    <submittedName>
        <fullName evidence="2">Uncharacterized protein</fullName>
    </submittedName>
</protein>
<reference evidence="2" key="1">
    <citation type="submission" date="2020-05" db="EMBL/GenBank/DDBJ databases">
        <title>WGS assembly of Panicum virgatum.</title>
        <authorList>
            <person name="Lovell J.T."/>
            <person name="Jenkins J."/>
            <person name="Shu S."/>
            <person name="Juenger T.E."/>
            <person name="Schmutz J."/>
        </authorList>
    </citation>
    <scope>NUCLEOTIDE SEQUENCE</scope>
    <source>
        <strain evidence="2">AP13</strain>
    </source>
</reference>
<keyword evidence="1" id="KW-0472">Membrane</keyword>
<gene>
    <name evidence="2" type="ORF">PVAP13_1NG440200</name>
</gene>
<comment type="caution">
    <text evidence="2">The sequence shown here is derived from an EMBL/GenBank/DDBJ whole genome shotgun (WGS) entry which is preliminary data.</text>
</comment>
<organism evidence="2 3">
    <name type="scientific">Panicum virgatum</name>
    <name type="common">Blackwell switchgrass</name>
    <dbReference type="NCBI Taxonomy" id="38727"/>
    <lineage>
        <taxon>Eukaryota</taxon>
        <taxon>Viridiplantae</taxon>
        <taxon>Streptophyta</taxon>
        <taxon>Embryophyta</taxon>
        <taxon>Tracheophyta</taxon>
        <taxon>Spermatophyta</taxon>
        <taxon>Magnoliopsida</taxon>
        <taxon>Liliopsida</taxon>
        <taxon>Poales</taxon>
        <taxon>Poaceae</taxon>
        <taxon>PACMAD clade</taxon>
        <taxon>Panicoideae</taxon>
        <taxon>Panicodae</taxon>
        <taxon>Paniceae</taxon>
        <taxon>Panicinae</taxon>
        <taxon>Panicum</taxon>
        <taxon>Panicum sect. Hiantes</taxon>
    </lineage>
</organism>
<evidence type="ECO:0000256" key="1">
    <source>
        <dbReference type="SAM" id="Phobius"/>
    </source>
</evidence>
<keyword evidence="1" id="KW-1133">Transmembrane helix</keyword>
<proteinExistence type="predicted"/>
<feature type="transmembrane region" description="Helical" evidence="1">
    <location>
        <begin position="47"/>
        <end position="68"/>
    </location>
</feature>
<keyword evidence="1" id="KW-0812">Transmembrane</keyword>
<dbReference type="EMBL" id="CM029038">
    <property type="protein sequence ID" value="KAG2653237.1"/>
    <property type="molecule type" value="Genomic_DNA"/>
</dbReference>
<evidence type="ECO:0000313" key="2">
    <source>
        <dbReference type="EMBL" id="KAG2653237.1"/>
    </source>
</evidence>
<keyword evidence="3" id="KW-1185">Reference proteome</keyword>